<reference evidence="1 2" key="1">
    <citation type="submission" date="2015-04" db="EMBL/GenBank/DDBJ databases">
        <title>Lasius niger genome sequencing.</title>
        <authorList>
            <person name="Konorov E.A."/>
            <person name="Nikitin M.A."/>
            <person name="Kirill M.V."/>
            <person name="Chang P."/>
        </authorList>
    </citation>
    <scope>NUCLEOTIDE SEQUENCE [LARGE SCALE GENOMIC DNA]</scope>
    <source>
        <tissue evidence="1">Whole</tissue>
    </source>
</reference>
<evidence type="ECO:0000313" key="1">
    <source>
        <dbReference type="EMBL" id="KMQ88451.1"/>
    </source>
</evidence>
<dbReference type="Proteomes" id="UP000036403">
    <property type="component" value="Unassembled WGS sequence"/>
</dbReference>
<proteinExistence type="predicted"/>
<feature type="non-terminal residue" evidence="1">
    <location>
        <position position="67"/>
    </location>
</feature>
<evidence type="ECO:0000313" key="2">
    <source>
        <dbReference type="Proteomes" id="UP000036403"/>
    </source>
</evidence>
<dbReference type="PaxDb" id="67767-A0A0J7KE30"/>
<accession>A0A0J7KE30</accession>
<dbReference type="EMBL" id="LBMM01009027">
    <property type="protein sequence ID" value="KMQ88451.1"/>
    <property type="molecule type" value="Genomic_DNA"/>
</dbReference>
<gene>
    <name evidence="1" type="ORF">RF55_12058</name>
</gene>
<name>A0A0J7KE30_LASNI</name>
<keyword evidence="2" id="KW-1185">Reference proteome</keyword>
<comment type="caution">
    <text evidence="1">The sequence shown here is derived from an EMBL/GenBank/DDBJ whole genome shotgun (WGS) entry which is preliminary data.</text>
</comment>
<dbReference type="AlphaFoldDB" id="A0A0J7KE30"/>
<protein>
    <submittedName>
        <fullName evidence="1">Uncharacterized protein</fullName>
    </submittedName>
</protein>
<sequence>MVHPMDFGTIATSLLSRGLKKDKSLLYTRRRVKQHISNVIFFLRTYMRLNYESRIEEVITLDNRRNE</sequence>
<organism evidence="1 2">
    <name type="scientific">Lasius niger</name>
    <name type="common">Black garden ant</name>
    <dbReference type="NCBI Taxonomy" id="67767"/>
    <lineage>
        <taxon>Eukaryota</taxon>
        <taxon>Metazoa</taxon>
        <taxon>Ecdysozoa</taxon>
        <taxon>Arthropoda</taxon>
        <taxon>Hexapoda</taxon>
        <taxon>Insecta</taxon>
        <taxon>Pterygota</taxon>
        <taxon>Neoptera</taxon>
        <taxon>Endopterygota</taxon>
        <taxon>Hymenoptera</taxon>
        <taxon>Apocrita</taxon>
        <taxon>Aculeata</taxon>
        <taxon>Formicoidea</taxon>
        <taxon>Formicidae</taxon>
        <taxon>Formicinae</taxon>
        <taxon>Lasius</taxon>
        <taxon>Lasius</taxon>
    </lineage>
</organism>